<reference evidence="2 3" key="1">
    <citation type="submission" date="2017-04" db="EMBL/GenBank/DDBJ databases">
        <authorList>
            <person name="Afonso C.L."/>
            <person name="Miller P.J."/>
            <person name="Scott M.A."/>
            <person name="Spackman E."/>
            <person name="Goraichik I."/>
            <person name="Dimitrov K.M."/>
            <person name="Suarez D.L."/>
            <person name="Swayne D.E."/>
        </authorList>
    </citation>
    <scope>NUCLEOTIDE SEQUENCE [LARGE SCALE GENOMIC DNA]</scope>
    <source>
        <strain evidence="2 3">DSM 12816</strain>
    </source>
</reference>
<dbReference type="GO" id="GO:0015234">
    <property type="term" value="F:thiamine transmembrane transporter activity"/>
    <property type="evidence" value="ECO:0007669"/>
    <property type="project" value="InterPro"/>
</dbReference>
<dbReference type="STRING" id="1122930.SAMN02745168_1514"/>
<keyword evidence="1" id="KW-0472">Membrane</keyword>
<feature type="transmembrane region" description="Helical" evidence="1">
    <location>
        <begin position="60"/>
        <end position="78"/>
    </location>
</feature>
<dbReference type="GO" id="GO:0005886">
    <property type="term" value="C:plasma membrane"/>
    <property type="evidence" value="ECO:0007669"/>
    <property type="project" value="InterPro"/>
</dbReference>
<keyword evidence="1" id="KW-0812">Transmembrane</keyword>
<dbReference type="OrthoDB" id="9795813at2"/>
<feature type="transmembrane region" description="Helical" evidence="1">
    <location>
        <begin position="108"/>
        <end position="131"/>
    </location>
</feature>
<feature type="transmembrane region" description="Helical" evidence="1">
    <location>
        <begin position="84"/>
        <end position="101"/>
    </location>
</feature>
<evidence type="ECO:0000256" key="1">
    <source>
        <dbReference type="SAM" id="Phobius"/>
    </source>
</evidence>
<organism evidence="2 3">
    <name type="scientific">Papillibacter cinnamivorans DSM 12816</name>
    <dbReference type="NCBI Taxonomy" id="1122930"/>
    <lineage>
        <taxon>Bacteria</taxon>
        <taxon>Bacillati</taxon>
        <taxon>Bacillota</taxon>
        <taxon>Clostridia</taxon>
        <taxon>Eubacteriales</taxon>
        <taxon>Oscillospiraceae</taxon>
        <taxon>Papillibacter</taxon>
    </lineage>
</organism>
<feature type="transmembrane region" description="Helical" evidence="1">
    <location>
        <begin position="151"/>
        <end position="170"/>
    </location>
</feature>
<dbReference type="InterPro" id="IPR012651">
    <property type="entry name" value="Thia_Transptr_ThiT"/>
</dbReference>
<protein>
    <submittedName>
        <fullName evidence="2">Thiamine transporter</fullName>
    </submittedName>
</protein>
<sequence length="178" mass="19533">MNETRKNTYRALTETAILLALATVLSLLKLFELPNGGSATPASMLPVIIVGIRWGKKWGFGAAIVYSFLQFFTGFYAISPMALVLDYLVAFGVLGFSGFFYGKKYGLILAAPICGTLRFVVHWISGVVVWGSTLPADMPLWQGSLIYNATYMVPEIIVTTVAAALIYAPLKKYWHLPV</sequence>
<dbReference type="Gene3D" id="1.10.1760.20">
    <property type="match status" value="1"/>
</dbReference>
<dbReference type="Proteomes" id="UP000192790">
    <property type="component" value="Unassembled WGS sequence"/>
</dbReference>
<keyword evidence="1" id="KW-1133">Transmembrane helix</keyword>
<evidence type="ECO:0000313" key="3">
    <source>
        <dbReference type="Proteomes" id="UP000192790"/>
    </source>
</evidence>
<accession>A0A1W2A5D5</accession>
<evidence type="ECO:0000313" key="2">
    <source>
        <dbReference type="EMBL" id="SMC55887.1"/>
    </source>
</evidence>
<dbReference type="Pfam" id="PF09515">
    <property type="entry name" value="Thia_YuaJ"/>
    <property type="match status" value="1"/>
</dbReference>
<proteinExistence type="predicted"/>
<dbReference type="EMBL" id="FWXW01000003">
    <property type="protein sequence ID" value="SMC55887.1"/>
    <property type="molecule type" value="Genomic_DNA"/>
</dbReference>
<gene>
    <name evidence="2" type="ORF">SAMN02745168_1514</name>
</gene>
<dbReference type="RefSeq" id="WP_084234132.1">
    <property type="nucleotide sequence ID" value="NZ_FWXW01000003.1"/>
</dbReference>
<dbReference type="AlphaFoldDB" id="A0A1W2A5D5"/>
<keyword evidence="3" id="KW-1185">Reference proteome</keyword>
<name>A0A1W2A5D5_9FIRM</name>